<dbReference type="PANTHER" id="PTHR42681:SF1">
    <property type="entry name" value="MALONYL-COA-ACYL CARRIER PROTEIN TRANSACYLASE, MITOCHONDRIAL"/>
    <property type="match status" value="1"/>
</dbReference>
<dbReference type="InterPro" id="IPR050858">
    <property type="entry name" value="Mal-CoA-ACP_Trans/PKS_FabD"/>
</dbReference>
<dbReference type="OrthoDB" id="1885935at2"/>
<comment type="catalytic activity">
    <reaction evidence="4">
        <text>holo-[ACP] + malonyl-CoA = malonyl-[ACP] + CoA</text>
        <dbReference type="Rhea" id="RHEA:41792"/>
        <dbReference type="Rhea" id="RHEA-COMP:9623"/>
        <dbReference type="Rhea" id="RHEA-COMP:9685"/>
        <dbReference type="ChEBI" id="CHEBI:57287"/>
        <dbReference type="ChEBI" id="CHEBI:57384"/>
        <dbReference type="ChEBI" id="CHEBI:64479"/>
        <dbReference type="ChEBI" id="CHEBI:78449"/>
        <dbReference type="EC" id="2.3.1.39"/>
    </reaction>
</comment>
<dbReference type="GO" id="GO:0005829">
    <property type="term" value="C:cytosol"/>
    <property type="evidence" value="ECO:0007669"/>
    <property type="project" value="TreeGrafter"/>
</dbReference>
<reference evidence="6 7" key="1">
    <citation type="submission" date="2018-03" db="EMBL/GenBank/DDBJ databases">
        <title>Aerobic endospore-forming bacteria genome sequencing and assembly.</title>
        <authorList>
            <person name="Cavalcante D.A."/>
            <person name="Driks A."/>
            <person name="Putonti C."/>
            <person name="De-Souza M.T."/>
        </authorList>
    </citation>
    <scope>NUCLEOTIDE SEQUENCE [LARGE SCALE GENOMIC DNA]</scope>
    <source>
        <strain evidence="6 7">SDF0037</strain>
    </source>
</reference>
<dbReference type="AlphaFoldDB" id="A0A544UCK2"/>
<gene>
    <name evidence="6" type="ORF">C7Y47_16470</name>
</gene>
<dbReference type="Proteomes" id="UP000317944">
    <property type="component" value="Unassembled WGS sequence"/>
</dbReference>
<dbReference type="SUPFAM" id="SSF55048">
    <property type="entry name" value="Probable ACP-binding domain of malonyl-CoA ACP transacylase"/>
    <property type="match status" value="1"/>
</dbReference>
<dbReference type="InterPro" id="IPR016036">
    <property type="entry name" value="Malonyl_transacylase_ACP-bd"/>
</dbReference>
<dbReference type="InterPro" id="IPR016035">
    <property type="entry name" value="Acyl_Trfase/lysoPLipase"/>
</dbReference>
<dbReference type="SUPFAM" id="SSF52151">
    <property type="entry name" value="FabD/lysophospholipase-like"/>
    <property type="match status" value="1"/>
</dbReference>
<evidence type="ECO:0000313" key="7">
    <source>
        <dbReference type="Proteomes" id="UP000317944"/>
    </source>
</evidence>
<dbReference type="Gene3D" id="3.30.70.250">
    <property type="entry name" value="Malonyl-CoA ACP transacylase, ACP-binding"/>
    <property type="match status" value="1"/>
</dbReference>
<protein>
    <recommendedName>
        <fullName evidence="1">[acyl-carrier-protein] S-malonyltransferase</fullName>
        <ecNumber evidence="1">2.3.1.39</ecNumber>
    </recommendedName>
</protein>
<dbReference type="GO" id="GO:0006633">
    <property type="term" value="P:fatty acid biosynthetic process"/>
    <property type="evidence" value="ECO:0007669"/>
    <property type="project" value="TreeGrafter"/>
</dbReference>
<comment type="caution">
    <text evidence="6">The sequence shown here is derived from an EMBL/GenBank/DDBJ whole genome shotgun (WGS) entry which is preliminary data.</text>
</comment>
<dbReference type="GO" id="GO:0004314">
    <property type="term" value="F:[acyl-carrier-protein] S-malonyltransferase activity"/>
    <property type="evidence" value="ECO:0007669"/>
    <property type="project" value="UniProtKB-EC"/>
</dbReference>
<keyword evidence="2" id="KW-0808">Transferase</keyword>
<accession>A0A544UCK2</accession>
<organism evidence="6 7">
    <name type="scientific">Lysinibacillus sphaericus</name>
    <name type="common">Bacillus sphaericus</name>
    <dbReference type="NCBI Taxonomy" id="1421"/>
    <lineage>
        <taxon>Bacteria</taxon>
        <taxon>Bacillati</taxon>
        <taxon>Bacillota</taxon>
        <taxon>Bacilli</taxon>
        <taxon>Bacillales</taxon>
        <taxon>Bacillaceae</taxon>
        <taxon>Lysinibacillus</taxon>
    </lineage>
</organism>
<sequence>MKLYHRRETVDYFDGGNAFLFQGVGSEYQSLLHLLDEEQLELLRKYCSIVEKELDLDLWDYLFYSKKTKYDDFFNDWIAIYTCDNIVFDTYISIGVKPKVFLGYSMGLITAMSCGKSISFETGLHMLLTIYEYPKDISRHEESMATIIGLNYQQVVSLIEKNNFSDTVKIASENSKYCIVISGNKSDIIKILGGAEEEGAIKVVKINVPYAFHTPFAEKGIDKFIDLVERIKVDDSRIPIISVFTQNALQSASDLKKELVKNMPSSMNWKCSIEKMIVFGITTFIEVSLDDSLTKISRVINTDYKFLSYKKIVRLNSKH</sequence>
<dbReference type="PANTHER" id="PTHR42681">
    <property type="entry name" value="MALONYL-COA-ACYL CARRIER PROTEIN TRANSACYLASE, MITOCHONDRIAL"/>
    <property type="match status" value="1"/>
</dbReference>
<dbReference type="SMART" id="SM00827">
    <property type="entry name" value="PKS_AT"/>
    <property type="match status" value="1"/>
</dbReference>
<dbReference type="Gene3D" id="3.40.366.10">
    <property type="entry name" value="Malonyl-Coenzyme A Acyl Carrier Protein, domain 2"/>
    <property type="match status" value="1"/>
</dbReference>
<name>A0A544UCK2_LYSSH</name>
<evidence type="ECO:0000256" key="1">
    <source>
        <dbReference type="ARBA" id="ARBA00013258"/>
    </source>
</evidence>
<evidence type="ECO:0000256" key="2">
    <source>
        <dbReference type="ARBA" id="ARBA00022679"/>
    </source>
</evidence>
<dbReference type="EMBL" id="SADV01000015">
    <property type="protein sequence ID" value="TQR30078.1"/>
    <property type="molecule type" value="Genomic_DNA"/>
</dbReference>
<keyword evidence="3" id="KW-0012">Acyltransferase</keyword>
<evidence type="ECO:0000256" key="3">
    <source>
        <dbReference type="ARBA" id="ARBA00023315"/>
    </source>
</evidence>
<evidence type="ECO:0000259" key="5">
    <source>
        <dbReference type="SMART" id="SM00827"/>
    </source>
</evidence>
<feature type="domain" description="Malonyl-CoA:ACP transacylase (MAT)" evidence="5">
    <location>
        <begin position="40"/>
        <end position="319"/>
    </location>
</feature>
<dbReference type="EC" id="2.3.1.39" evidence="1"/>
<dbReference type="InterPro" id="IPR001227">
    <property type="entry name" value="Ac_transferase_dom_sf"/>
</dbReference>
<proteinExistence type="predicted"/>
<dbReference type="Pfam" id="PF00698">
    <property type="entry name" value="Acyl_transf_1"/>
    <property type="match status" value="1"/>
</dbReference>
<evidence type="ECO:0000256" key="4">
    <source>
        <dbReference type="ARBA" id="ARBA00048462"/>
    </source>
</evidence>
<evidence type="ECO:0000313" key="6">
    <source>
        <dbReference type="EMBL" id="TQR30078.1"/>
    </source>
</evidence>
<dbReference type="InterPro" id="IPR014043">
    <property type="entry name" value="Acyl_transferase_dom"/>
</dbReference>